<evidence type="ECO:0000259" key="2">
    <source>
        <dbReference type="SMART" id="SM00065"/>
    </source>
</evidence>
<dbReference type="InterPro" id="IPR001932">
    <property type="entry name" value="PPM-type_phosphatase-like_dom"/>
</dbReference>
<proteinExistence type="predicted"/>
<evidence type="ECO:0000313" key="4">
    <source>
        <dbReference type="EMBL" id="NYD56782.1"/>
    </source>
</evidence>
<dbReference type="GO" id="GO:0016791">
    <property type="term" value="F:phosphatase activity"/>
    <property type="evidence" value="ECO:0007669"/>
    <property type="project" value="TreeGrafter"/>
</dbReference>
<dbReference type="Proteomes" id="UP000516957">
    <property type="component" value="Unassembled WGS sequence"/>
</dbReference>
<dbReference type="SMART" id="SM00331">
    <property type="entry name" value="PP2C_SIG"/>
    <property type="match status" value="1"/>
</dbReference>
<dbReference type="InterPro" id="IPR036457">
    <property type="entry name" value="PPM-type-like_dom_sf"/>
</dbReference>
<dbReference type="PANTHER" id="PTHR43156">
    <property type="entry name" value="STAGE II SPORULATION PROTEIN E-RELATED"/>
    <property type="match status" value="1"/>
</dbReference>
<sequence>MSHPDLRAGPEADLRVAFDRYARLVRRSLGSDMALVSLVEEQRQAFVGADGLTGELATTRETPLSHSFCQWVVADQAPLVITDARLDERLRSNLAIPDLGVIGYAGYPIRDQHGTIVGSLCAITHEPREWSGADLASLQDLAAACSSELAQRGLRAEAARAADSAANLSRRSSVLLALSEGLASTRTLGDVAVAVEAVSIEQLGCSRAGIWIDDTAQHPGTSDPVGDDARLHYVPPTGDDWRSAQLNQRLGLDHSNPLGSAMVLQRPVWFHDRAAQNEHYGHLDLSAQVGEARAFLPLYDTDGVSLGAMALVWDTARDQSDEDVTTMTALASYTAQAVSRALLVQERLDALVTLQSALLPALPRSTGQEIAARYRPAAARDQVGGDWYDAVVMPGGDTSLMIGDVVGHDLGAAATMGQVRNMLRAITWAVDDRPAANVRLLDHALHDLEVEGLATLVHARIEAPGPEDDEPGGRWLAWTNAGHPPPLLLGPEGRCSYLQDGPPDLMIGVLPDVERADQRVLVAAGSTLLLYTDGLVERRGEHLDEGLERLAAAVADHGHLPVEKFLDAVLRDLADDDLDDDIAVMAVRFTPDD</sequence>
<dbReference type="PANTHER" id="PTHR43156:SF2">
    <property type="entry name" value="STAGE II SPORULATION PROTEIN E"/>
    <property type="match status" value="1"/>
</dbReference>
<dbReference type="SUPFAM" id="SSF81606">
    <property type="entry name" value="PP2C-like"/>
    <property type="match status" value="1"/>
</dbReference>
<reference evidence="4 5" key="1">
    <citation type="submission" date="2020-07" db="EMBL/GenBank/DDBJ databases">
        <title>Sequencing the genomes of 1000 actinobacteria strains.</title>
        <authorList>
            <person name="Klenk H.-P."/>
        </authorList>
    </citation>
    <scope>NUCLEOTIDE SEQUENCE [LARGE SCALE GENOMIC DNA]</scope>
    <source>
        <strain evidence="4 5">DSM 18965</strain>
    </source>
</reference>
<dbReference type="InterPro" id="IPR052016">
    <property type="entry name" value="Bact_Sigma-Reg"/>
</dbReference>
<feature type="domain" description="GAF" evidence="2">
    <location>
        <begin position="13"/>
        <end position="159"/>
    </location>
</feature>
<dbReference type="RefSeq" id="WP_179614631.1">
    <property type="nucleotide sequence ID" value="NZ_CP059163.1"/>
</dbReference>
<evidence type="ECO:0000256" key="1">
    <source>
        <dbReference type="ARBA" id="ARBA00022801"/>
    </source>
</evidence>
<keyword evidence="1" id="KW-0378">Hydrolase</keyword>
<dbReference type="SUPFAM" id="SSF55781">
    <property type="entry name" value="GAF domain-like"/>
    <property type="match status" value="2"/>
</dbReference>
<name>A0A7Y9JP95_9ACTN</name>
<dbReference type="Pfam" id="PF13185">
    <property type="entry name" value="GAF_2"/>
    <property type="match status" value="1"/>
</dbReference>
<keyword evidence="5" id="KW-1185">Reference proteome</keyword>
<dbReference type="Gene3D" id="3.60.40.10">
    <property type="entry name" value="PPM-type phosphatase domain"/>
    <property type="match status" value="1"/>
</dbReference>
<dbReference type="EMBL" id="JACCBE010000001">
    <property type="protein sequence ID" value="NYD56782.1"/>
    <property type="molecule type" value="Genomic_DNA"/>
</dbReference>
<organism evidence="4 5">
    <name type="scientific">Nocardioides marinisabuli</name>
    <dbReference type="NCBI Taxonomy" id="419476"/>
    <lineage>
        <taxon>Bacteria</taxon>
        <taxon>Bacillati</taxon>
        <taxon>Actinomycetota</taxon>
        <taxon>Actinomycetes</taxon>
        <taxon>Propionibacteriales</taxon>
        <taxon>Nocardioidaceae</taxon>
        <taxon>Nocardioides</taxon>
    </lineage>
</organism>
<dbReference type="InterPro" id="IPR003018">
    <property type="entry name" value="GAF"/>
</dbReference>
<comment type="caution">
    <text evidence="4">The sequence shown here is derived from an EMBL/GenBank/DDBJ whole genome shotgun (WGS) entry which is preliminary data.</text>
</comment>
<dbReference type="InterPro" id="IPR029016">
    <property type="entry name" value="GAF-like_dom_sf"/>
</dbReference>
<accession>A0A7Y9JP95</accession>
<dbReference type="AlphaFoldDB" id="A0A7Y9JP95"/>
<evidence type="ECO:0000259" key="3">
    <source>
        <dbReference type="SMART" id="SM00331"/>
    </source>
</evidence>
<evidence type="ECO:0000313" key="5">
    <source>
        <dbReference type="Proteomes" id="UP000516957"/>
    </source>
</evidence>
<dbReference type="Gene3D" id="3.30.450.40">
    <property type="match status" value="2"/>
</dbReference>
<feature type="domain" description="PPM-type phosphatase" evidence="3">
    <location>
        <begin position="365"/>
        <end position="589"/>
    </location>
</feature>
<feature type="domain" description="GAF" evidence="2">
    <location>
        <begin position="186"/>
        <end position="348"/>
    </location>
</feature>
<protein>
    <submittedName>
        <fullName evidence="4">Serine phosphatase RsbU (Regulator of sigma subunit)</fullName>
    </submittedName>
</protein>
<dbReference type="Pfam" id="PF07228">
    <property type="entry name" value="SpoIIE"/>
    <property type="match status" value="1"/>
</dbReference>
<gene>
    <name evidence="4" type="ORF">BKA08_001020</name>
</gene>
<dbReference type="Pfam" id="PF01590">
    <property type="entry name" value="GAF"/>
    <property type="match status" value="1"/>
</dbReference>
<dbReference type="SMART" id="SM00065">
    <property type="entry name" value="GAF"/>
    <property type="match status" value="2"/>
</dbReference>